<evidence type="ECO:0000256" key="1">
    <source>
        <dbReference type="SAM" id="Coils"/>
    </source>
</evidence>
<dbReference type="VEuPathDB" id="TrichDB:TRFO_27198"/>
<reference evidence="2" key="1">
    <citation type="submission" date="2016-10" db="EMBL/GenBank/DDBJ databases">
        <authorList>
            <person name="Benchimol M."/>
            <person name="Almeida L.G."/>
            <person name="Vasconcelos A.T."/>
            <person name="Perreira-Neves A."/>
            <person name="Rosa I.A."/>
            <person name="Tasca T."/>
            <person name="Bogo M.R."/>
            <person name="de Souza W."/>
        </authorList>
    </citation>
    <scope>NUCLEOTIDE SEQUENCE [LARGE SCALE GENOMIC DNA]</scope>
    <source>
        <strain evidence="2">K</strain>
    </source>
</reference>
<gene>
    <name evidence="2" type="ORF">TRFO_27198</name>
</gene>
<sequence>MAKFVRSSKLMTEKHRLIDELSDNLATYKDTFMRLLQSIVNQCDPNIRRHDSQIFEIVTEIINTDIRLHNNIVKMRQWGKRQKEIDRLERELTKLSTRVNNFAKEVSKEQTELQVFMSKAERLKKNINENSSISTIDNILNTAKIIGPAASGSRRNELTFPWMPDPYQMQNGVNALDTLDLPAPAVATHSISLEPVVMTRSAVIPTNEYSSSSGSGDESDE</sequence>
<dbReference type="Proteomes" id="UP000179807">
    <property type="component" value="Unassembled WGS sequence"/>
</dbReference>
<organism evidence="2 3">
    <name type="scientific">Tritrichomonas foetus</name>
    <dbReference type="NCBI Taxonomy" id="1144522"/>
    <lineage>
        <taxon>Eukaryota</taxon>
        <taxon>Metamonada</taxon>
        <taxon>Parabasalia</taxon>
        <taxon>Tritrichomonadida</taxon>
        <taxon>Tritrichomonadidae</taxon>
        <taxon>Tritrichomonas</taxon>
    </lineage>
</organism>
<protein>
    <recommendedName>
        <fullName evidence="4">Mediator complex subunit 4</fullName>
    </recommendedName>
</protein>
<evidence type="ECO:0000313" key="2">
    <source>
        <dbReference type="EMBL" id="OHT05181.1"/>
    </source>
</evidence>
<comment type="caution">
    <text evidence="2">The sequence shown here is derived from an EMBL/GenBank/DDBJ whole genome shotgun (WGS) entry which is preliminary data.</text>
</comment>
<proteinExistence type="predicted"/>
<dbReference type="RefSeq" id="XP_068358317.1">
    <property type="nucleotide sequence ID" value="XM_068505392.1"/>
</dbReference>
<keyword evidence="1" id="KW-0175">Coiled coil</keyword>
<feature type="coiled-coil region" evidence="1">
    <location>
        <begin position="85"/>
        <end position="126"/>
    </location>
</feature>
<dbReference type="AlphaFoldDB" id="A0A1J4K6U6"/>
<keyword evidence="3" id="KW-1185">Reference proteome</keyword>
<name>A0A1J4K6U6_9EUKA</name>
<accession>A0A1J4K6U6</accession>
<dbReference type="GeneID" id="94840096"/>
<evidence type="ECO:0000313" key="3">
    <source>
        <dbReference type="Proteomes" id="UP000179807"/>
    </source>
</evidence>
<evidence type="ECO:0008006" key="4">
    <source>
        <dbReference type="Google" id="ProtNLM"/>
    </source>
</evidence>
<dbReference type="EMBL" id="MLAK01000767">
    <property type="protein sequence ID" value="OHT05181.1"/>
    <property type="molecule type" value="Genomic_DNA"/>
</dbReference>